<dbReference type="InterPro" id="IPR005379">
    <property type="entry name" value="FDM1-5/IDN2_XH"/>
</dbReference>
<dbReference type="Gene3D" id="3.30.70.2890">
    <property type="entry name" value="XS domain"/>
    <property type="match status" value="1"/>
</dbReference>
<proteinExistence type="predicted"/>
<evidence type="ECO:0000259" key="5">
    <source>
        <dbReference type="Pfam" id="PF03468"/>
    </source>
</evidence>
<name>A0A7J0H4J2_9ERIC</name>
<organism evidence="8 9">
    <name type="scientific">Actinidia rufa</name>
    <dbReference type="NCBI Taxonomy" id="165716"/>
    <lineage>
        <taxon>Eukaryota</taxon>
        <taxon>Viridiplantae</taxon>
        <taxon>Streptophyta</taxon>
        <taxon>Embryophyta</taxon>
        <taxon>Tracheophyta</taxon>
        <taxon>Spermatophyta</taxon>
        <taxon>Magnoliopsida</taxon>
        <taxon>eudicotyledons</taxon>
        <taxon>Gunneridae</taxon>
        <taxon>Pentapetalae</taxon>
        <taxon>asterids</taxon>
        <taxon>Ericales</taxon>
        <taxon>Actinidiaceae</taxon>
        <taxon>Actinidia</taxon>
    </lineage>
</organism>
<feature type="domain" description="Factor of DNA methylation 1-5/IDN2" evidence="6">
    <location>
        <begin position="538"/>
        <end position="644"/>
    </location>
</feature>
<gene>
    <name evidence="8" type="ORF">Acr_26g0012890</name>
</gene>
<evidence type="ECO:0000313" key="9">
    <source>
        <dbReference type="Proteomes" id="UP000585474"/>
    </source>
</evidence>
<reference evidence="8 9" key="1">
    <citation type="submission" date="2019-07" db="EMBL/GenBank/DDBJ databases">
        <title>De Novo Assembly of kiwifruit Actinidia rufa.</title>
        <authorList>
            <person name="Sugita-Konishi S."/>
            <person name="Sato K."/>
            <person name="Mori E."/>
            <person name="Abe Y."/>
            <person name="Kisaki G."/>
            <person name="Hamano K."/>
            <person name="Suezawa K."/>
            <person name="Otani M."/>
            <person name="Fukuda T."/>
            <person name="Manabe T."/>
            <person name="Gomi K."/>
            <person name="Tabuchi M."/>
            <person name="Akimitsu K."/>
            <person name="Kataoka I."/>
        </authorList>
    </citation>
    <scope>NUCLEOTIDE SEQUENCE [LARGE SCALE GENOMIC DNA]</scope>
    <source>
        <strain evidence="9">cv. Fuchu</strain>
    </source>
</reference>
<dbReference type="OrthoDB" id="1892195at2759"/>
<feature type="region of interest" description="Disordered" evidence="4">
    <location>
        <begin position="386"/>
        <end position="413"/>
    </location>
</feature>
<dbReference type="Pfam" id="PF03469">
    <property type="entry name" value="XH"/>
    <property type="match status" value="1"/>
</dbReference>
<keyword evidence="9" id="KW-1185">Reference proteome</keyword>
<keyword evidence="1 3" id="KW-0175">Coiled coil</keyword>
<dbReference type="InterPro" id="IPR038588">
    <property type="entry name" value="XS_domain_sf"/>
</dbReference>
<evidence type="ECO:0000256" key="2">
    <source>
        <dbReference type="ARBA" id="ARBA00023158"/>
    </source>
</evidence>
<dbReference type="Proteomes" id="UP000585474">
    <property type="component" value="Unassembled WGS sequence"/>
</dbReference>
<keyword evidence="2" id="KW-0943">RNA-mediated gene silencing</keyword>
<evidence type="ECO:0000256" key="1">
    <source>
        <dbReference type="ARBA" id="ARBA00023054"/>
    </source>
</evidence>
<dbReference type="Pfam" id="PF03468">
    <property type="entry name" value="XS"/>
    <property type="match status" value="1"/>
</dbReference>
<dbReference type="EMBL" id="BJWL01000026">
    <property type="protein sequence ID" value="GFZ18020.1"/>
    <property type="molecule type" value="Genomic_DNA"/>
</dbReference>
<evidence type="ECO:0000259" key="6">
    <source>
        <dbReference type="Pfam" id="PF03469"/>
    </source>
</evidence>
<comment type="caution">
    <text evidence="8">The sequence shown here is derived from an EMBL/GenBank/DDBJ whole genome shotgun (WGS) entry which is preliminary data.</text>
</comment>
<sequence length="652" mass="75543">MSSFRSRPFEQSLIVLSFTSSSSLHRRATSVLVPSLLNILQECLIHQKKETDISDSELEDYTDECYQKLINGSINVKLSDGIYRCPHCQGKRKRDYRYNELLQHASGVGKGSHSRGIKEKGRHLGLVRYMEEFLNANGPQPESTSEDTEPPKNSNANELFVWPWVGIVANIPVEIKDGRYVGGSGSRIRNDLAQQGFNPVRVHPLWNFRGHSGFAMVEFNKDWPGFNNGMTFEKSFEAKHRGKRDYNAAKHVGDELYGWMARDDDFHSDTIVGEHLRKTGDLKTISDVEAEYTRKTLKLVTELTNVIQTKNKSLKEIECKYNETLISLNSVMSQKDEMHRAYINEIKKMQQHGRDHLQNIFKEHEKITLQLQSQREELGLRQKELEKREAQNEDERRKLLSEKKMNERATLEQKKADDNLLRLAEDQKSEKEKLHRKIIELQKKLDARQALELQVQRMRGSIQVMRHMGEDGDVELKKKMGAIEQDLREKEQDLEDLESLSQTLIIKERQSNDELQQARKELINGLKEQSSRAFIGVKWMGELDNRPFHIAAKRKYSDIDADEKAMKLCSMWDAYLRDPSWHPFKIDLVGVKDMEMEKSEDPTEIIDEDDEKLRDLKNEFGDEVYSAVTRALMEMNEYNPSGSNKHDLDTAG</sequence>
<dbReference type="CDD" id="cd12266">
    <property type="entry name" value="RRM_like_XS"/>
    <property type="match status" value="1"/>
</dbReference>
<dbReference type="GO" id="GO:0080188">
    <property type="term" value="P:gene silencing by siRNA-directed DNA methylation"/>
    <property type="evidence" value="ECO:0007669"/>
    <property type="project" value="InterPro"/>
</dbReference>
<dbReference type="InterPro" id="IPR005381">
    <property type="entry name" value="Znf-XS_domain"/>
</dbReference>
<evidence type="ECO:0000313" key="8">
    <source>
        <dbReference type="EMBL" id="GFZ18020.1"/>
    </source>
</evidence>
<evidence type="ECO:0000256" key="4">
    <source>
        <dbReference type="SAM" id="MobiDB-lite"/>
    </source>
</evidence>
<feature type="coiled-coil region" evidence="3">
    <location>
        <begin position="480"/>
        <end position="532"/>
    </location>
</feature>
<evidence type="ECO:0000259" key="7">
    <source>
        <dbReference type="Pfam" id="PF03470"/>
    </source>
</evidence>
<dbReference type="PANTHER" id="PTHR21596">
    <property type="entry name" value="RIBONUCLEASE P SUBUNIT P38"/>
    <property type="match status" value="1"/>
</dbReference>
<protein>
    <submittedName>
        <fullName evidence="8">XH/XS domain-containing protein</fullName>
    </submittedName>
</protein>
<evidence type="ECO:0000256" key="3">
    <source>
        <dbReference type="SAM" id="Coils"/>
    </source>
</evidence>
<dbReference type="Pfam" id="PF03470">
    <property type="entry name" value="zf-XS"/>
    <property type="match status" value="1"/>
</dbReference>
<feature type="domain" description="XS" evidence="5">
    <location>
        <begin position="158"/>
        <end position="267"/>
    </location>
</feature>
<dbReference type="AlphaFoldDB" id="A0A7J0H4J2"/>
<dbReference type="InterPro" id="IPR045177">
    <property type="entry name" value="FDM1-5/IDN2"/>
</dbReference>
<accession>A0A7J0H4J2</accession>
<dbReference type="PANTHER" id="PTHR21596:SF23">
    <property type="entry name" value="FACTOR OF DNA METHYLATION 4"/>
    <property type="match status" value="1"/>
</dbReference>
<feature type="domain" description="Zinc finger-XS" evidence="7">
    <location>
        <begin position="85"/>
        <end position="126"/>
    </location>
</feature>
<dbReference type="InterPro" id="IPR005380">
    <property type="entry name" value="XS_domain"/>
</dbReference>